<sequence length="145" mass="15157">MRANRNRRRGLAWATLTATALAALTACGSEAGPGAGADASGEPVRPALHGELEGIWLAGEGETAAILTINAGLVYYTQSQTGEGDTCEGTIDKGLIQLSSCEHNGGETFSQRSAHVLLQGDDLRVTWVSGEQQTYTPMLDETAGH</sequence>
<organism evidence="2 3">
    <name type="scientific">Streptomyces chisholmiae</name>
    <dbReference type="NCBI Taxonomy" id="3075540"/>
    <lineage>
        <taxon>Bacteria</taxon>
        <taxon>Bacillati</taxon>
        <taxon>Actinomycetota</taxon>
        <taxon>Actinomycetes</taxon>
        <taxon>Kitasatosporales</taxon>
        <taxon>Streptomycetaceae</taxon>
        <taxon>Streptomyces</taxon>
    </lineage>
</organism>
<evidence type="ECO:0008006" key="4">
    <source>
        <dbReference type="Google" id="ProtNLM"/>
    </source>
</evidence>
<feature type="chain" id="PRO_5047375743" description="Lipoprotein" evidence="1">
    <location>
        <begin position="32"/>
        <end position="145"/>
    </location>
</feature>
<dbReference type="PROSITE" id="PS51257">
    <property type="entry name" value="PROKAR_LIPOPROTEIN"/>
    <property type="match status" value="1"/>
</dbReference>
<evidence type="ECO:0000313" key="3">
    <source>
        <dbReference type="Proteomes" id="UP001183410"/>
    </source>
</evidence>
<dbReference type="Proteomes" id="UP001183410">
    <property type="component" value="Unassembled WGS sequence"/>
</dbReference>
<reference evidence="3" key="1">
    <citation type="submission" date="2023-07" db="EMBL/GenBank/DDBJ databases">
        <title>30 novel species of actinomycetes from the DSMZ collection.</title>
        <authorList>
            <person name="Nouioui I."/>
        </authorList>
    </citation>
    <scope>NUCLEOTIDE SEQUENCE [LARGE SCALE GENOMIC DNA]</scope>
    <source>
        <strain evidence="3">DSM 44915</strain>
    </source>
</reference>
<evidence type="ECO:0000313" key="2">
    <source>
        <dbReference type="EMBL" id="MDT0267554.1"/>
    </source>
</evidence>
<evidence type="ECO:0000256" key="1">
    <source>
        <dbReference type="SAM" id="SignalP"/>
    </source>
</evidence>
<dbReference type="EMBL" id="JAVREO010000008">
    <property type="protein sequence ID" value="MDT0267554.1"/>
    <property type="molecule type" value="Genomic_DNA"/>
</dbReference>
<comment type="caution">
    <text evidence="2">The sequence shown here is derived from an EMBL/GenBank/DDBJ whole genome shotgun (WGS) entry which is preliminary data.</text>
</comment>
<dbReference type="RefSeq" id="WP_311667642.1">
    <property type="nucleotide sequence ID" value="NZ_JAVREO010000008.1"/>
</dbReference>
<keyword evidence="1" id="KW-0732">Signal</keyword>
<feature type="signal peptide" evidence="1">
    <location>
        <begin position="1"/>
        <end position="31"/>
    </location>
</feature>
<dbReference type="PROSITE" id="PS51318">
    <property type="entry name" value="TAT"/>
    <property type="match status" value="1"/>
</dbReference>
<dbReference type="InterPro" id="IPR006311">
    <property type="entry name" value="TAT_signal"/>
</dbReference>
<proteinExistence type="predicted"/>
<accession>A0ABU2JRE4</accession>
<gene>
    <name evidence="2" type="ORF">RM844_14790</name>
</gene>
<protein>
    <recommendedName>
        <fullName evidence="4">Lipoprotein</fullName>
    </recommendedName>
</protein>
<keyword evidence="3" id="KW-1185">Reference proteome</keyword>
<name>A0ABU2JRE4_9ACTN</name>